<gene>
    <name evidence="2" type="ORF">CG405_08010</name>
</gene>
<feature type="compositionally biased region" description="Polar residues" evidence="1">
    <location>
        <begin position="267"/>
        <end position="276"/>
    </location>
</feature>
<feature type="region of interest" description="Disordered" evidence="1">
    <location>
        <begin position="1243"/>
        <end position="1271"/>
    </location>
</feature>
<comment type="caution">
    <text evidence="2">The sequence shown here is derived from an EMBL/GenBank/DDBJ whole genome shotgun (WGS) entry which is preliminary data.</text>
</comment>
<feature type="compositionally biased region" description="Basic and acidic residues" evidence="1">
    <location>
        <begin position="290"/>
        <end position="311"/>
    </location>
</feature>
<feature type="compositionally biased region" description="Basic and acidic residues" evidence="1">
    <location>
        <begin position="862"/>
        <end position="875"/>
    </location>
</feature>
<reference evidence="2 3" key="1">
    <citation type="submission" date="2017-07" db="EMBL/GenBank/DDBJ databases">
        <title>A comparative genomics approach to explaining the enigmatic role of Gardnerella vaginalis in the vaginal microbiome.</title>
        <authorList>
            <person name="Vancuren S.J."/>
            <person name="Hill J.E."/>
        </authorList>
    </citation>
    <scope>NUCLEOTIDE SEQUENCE [LARGE SCALE GENOMIC DNA]</scope>
    <source>
        <strain evidence="2 3">WP023</strain>
    </source>
</reference>
<feature type="compositionally biased region" description="Basic and acidic residues" evidence="1">
    <location>
        <begin position="668"/>
        <end position="677"/>
    </location>
</feature>
<feature type="compositionally biased region" description="Basic and acidic residues" evidence="1">
    <location>
        <begin position="248"/>
        <end position="260"/>
    </location>
</feature>
<feature type="non-terminal residue" evidence="2">
    <location>
        <position position="1271"/>
    </location>
</feature>
<accession>A0A3E2C6G1</accession>
<feature type="region of interest" description="Disordered" evidence="1">
    <location>
        <begin position="937"/>
        <end position="984"/>
    </location>
</feature>
<feature type="region of interest" description="Disordered" evidence="1">
    <location>
        <begin position="668"/>
        <end position="698"/>
    </location>
</feature>
<evidence type="ECO:0000313" key="3">
    <source>
        <dbReference type="Proteomes" id="UP000258379"/>
    </source>
</evidence>
<name>A0A3E2C6G1_GARVA</name>
<evidence type="ECO:0000256" key="1">
    <source>
        <dbReference type="SAM" id="MobiDB-lite"/>
    </source>
</evidence>
<feature type="region of interest" description="Disordered" evidence="1">
    <location>
        <begin position="997"/>
        <end position="1016"/>
    </location>
</feature>
<feature type="region of interest" description="Disordered" evidence="1">
    <location>
        <begin position="834"/>
        <end position="875"/>
    </location>
</feature>
<feature type="region of interest" description="Disordered" evidence="1">
    <location>
        <begin position="248"/>
        <end position="311"/>
    </location>
</feature>
<protein>
    <submittedName>
        <fullName evidence="2">Peptidase</fullName>
    </submittedName>
</protein>
<dbReference type="SUPFAM" id="SSF46997">
    <property type="entry name" value="Bacterial immunoglobulin/albumin-binding domains"/>
    <property type="match status" value="1"/>
</dbReference>
<organism evidence="2 3">
    <name type="scientific">Gardnerella vaginalis</name>
    <dbReference type="NCBI Taxonomy" id="2702"/>
    <lineage>
        <taxon>Bacteria</taxon>
        <taxon>Bacillati</taxon>
        <taxon>Actinomycetota</taxon>
        <taxon>Actinomycetes</taxon>
        <taxon>Bifidobacteriales</taxon>
        <taxon>Bifidobacteriaceae</taxon>
        <taxon>Gardnerella</taxon>
    </lineage>
</organism>
<feature type="region of interest" description="Disordered" evidence="1">
    <location>
        <begin position="1065"/>
        <end position="1085"/>
    </location>
</feature>
<proteinExistence type="predicted"/>
<evidence type="ECO:0000313" key="2">
    <source>
        <dbReference type="EMBL" id="RFT27265.1"/>
    </source>
</evidence>
<feature type="compositionally biased region" description="Basic and acidic residues" evidence="1">
    <location>
        <begin position="1208"/>
        <end position="1220"/>
    </location>
</feature>
<sequence>RYDPTKAQAFTAPEIVKLIKATPKDQNTGLRPLTGGEVLDHEGANGKPTKSHMHYSIDKNGEPTTELTLGMMNGAYWIGDPQVANSDANMGDEESKVGQYTWDEEAGPVTVAAKQNKVFKTRLFVAPYALTYYRGVYTDPYKKNPNNTPKAINVIFVPQTNHKKDDLSKSIAEHKTDKVEGKEVPTQSKYYNASDAVKKDYEDALKVAKQTLEKVGTTPDDQLTEQLKAEVDNATIKLDKARKALDGDATKKDELDKSITEDGTPAEGQQATTGTKASDKYKNVSNPDFKTADGKPDETRNNAAKEAKKAYDKALEDANKVKADDNATQKAVDDAKAKLDEARKKLNDFTTNKDELNNAIAQHGHVNTGDATKQGDEKLKTADPTYQNSTPEQRTAYDNAVKKAGEVVADPNASQKEVNDAIKKLKDAKDALDANATDKAPLDAAVQKTLDNPDPKDPNKHSVFYTNAAAKKDSDPAAKKAVEDYDKALAEAKRVLGEKNATKADVEKAKKDLEDAEKVLYADTYQTKTTDLAEALADNFSGYLMPAYFNAFDKAQAGDEQAKKDFKAYNDAYHAAKDLMEDLKKPGSTIDQKKVDVVKNQLIEARKVIDKYATDTSKISAALLHSLAITNSPAYKNASANTDPNSDEAKAKKAYDDALKELQKAFNDQMDKDRGDDGNEIPESVIPKKGGDTNSASYLDGIQSHAKQQPLNRDVTRLLEKLNDAVKGLDKFATKTDDLIKSINEDATTHPSPAFKNASVHNYLGTDGNADSAKNTAARKVAGDYGQALNEAKDLLNNPNATQKDINDAKDKLDKARKALDAYKTDTAKLVESVKKHGSTEGPAATEGTQTSDAYRNASDPHFMKEEGGKLVPDTDKNAKAAAAKKAYDEALTKAQELLKKHDSADTPQDAKPTQKDINEALKALDDARTEIEKYKTDTTALNAEAEKSQEDTATTPTAGQFEDSPEFKNAKAKTSDGNENTDVTAYKNALANARKLVSDAKDASKKNSERPTQQQINEALDALKAAKKQITDNYKTNLEPLTSAKDFADGDFKKTPEYKNAVAKKGAGDQGATQALGEDGKDTGFDNILKKVTEKLNDDTWKQKATQKEVSALLKQLQDAQDNIAKKYKTDAIKLEREVGDKDQDGKPVTPPFEASVTYKNALEKAKTEDAATTDPNSATAKLKAYADKLAKANELIEKVNNPDPNAKPEDRPTQKQVDDALAALKQAKKDIDDNFKTKVDKLQNEVDDKNEDGTAKKEADQFEKSTEFA</sequence>
<feature type="non-terminal residue" evidence="2">
    <location>
        <position position="1"/>
    </location>
</feature>
<dbReference type="Gene3D" id="1.20.1270.70">
    <property type="entry name" value="Designed single chain three-helix bundle"/>
    <property type="match status" value="1"/>
</dbReference>
<feature type="compositionally biased region" description="Basic and acidic residues" evidence="1">
    <location>
        <begin position="966"/>
        <end position="977"/>
    </location>
</feature>
<dbReference type="Pfam" id="PF07554">
    <property type="entry name" value="FIVAR"/>
    <property type="match status" value="6"/>
</dbReference>
<dbReference type="EMBL" id="NNRU01000007">
    <property type="protein sequence ID" value="RFT27265.1"/>
    <property type="molecule type" value="Genomic_DNA"/>
</dbReference>
<feature type="compositionally biased region" description="Basic and acidic residues" evidence="1">
    <location>
        <begin position="451"/>
        <end position="460"/>
    </location>
</feature>
<dbReference type="InterPro" id="IPR009063">
    <property type="entry name" value="Ig/albumin-bd_sf"/>
</dbReference>
<dbReference type="Proteomes" id="UP000258379">
    <property type="component" value="Unassembled WGS sequence"/>
</dbReference>
<dbReference type="Gene3D" id="1.20.5.420">
    <property type="entry name" value="Immunoglobulin FC, subunit C"/>
    <property type="match status" value="5"/>
</dbReference>
<feature type="region of interest" description="Disordered" evidence="1">
    <location>
        <begin position="434"/>
        <end position="460"/>
    </location>
</feature>
<feature type="region of interest" description="Disordered" evidence="1">
    <location>
        <begin position="1196"/>
        <end position="1220"/>
    </location>
</feature>
<feature type="region of interest" description="Disordered" evidence="1">
    <location>
        <begin position="27"/>
        <end position="56"/>
    </location>
</feature>
<dbReference type="AlphaFoldDB" id="A0A3E2C6G1"/>
<feature type="compositionally biased region" description="Basic and acidic residues" evidence="1">
    <location>
        <begin position="997"/>
        <end position="1010"/>
    </location>
</feature>